<gene>
    <name evidence="2" type="ORF">RM533_00775</name>
</gene>
<keyword evidence="2" id="KW-0966">Cell projection</keyword>
<protein>
    <submittedName>
        <fullName evidence="2">Flagellar biosynthesis anti-sigma factor FlgM</fullName>
    </submittedName>
</protein>
<keyword evidence="3" id="KW-1185">Reference proteome</keyword>
<accession>A0ABU2ZEC3</accession>
<keyword evidence="2" id="KW-0969">Cilium</keyword>
<feature type="domain" description="Anti-sigma-28 factor FlgM C-terminal" evidence="1">
    <location>
        <begin position="54"/>
        <end position="88"/>
    </location>
</feature>
<dbReference type="Pfam" id="PF04316">
    <property type="entry name" value="FlgM"/>
    <property type="match status" value="1"/>
</dbReference>
<reference evidence="2 3" key="1">
    <citation type="submission" date="2023-09" db="EMBL/GenBank/DDBJ databases">
        <authorList>
            <person name="Rey-Velasco X."/>
        </authorList>
    </citation>
    <scope>NUCLEOTIDE SEQUENCE [LARGE SCALE GENOMIC DNA]</scope>
    <source>
        <strain evidence="2 3">F390</strain>
    </source>
</reference>
<organism evidence="2 3">
    <name type="scientific">Croceicoccus esteveae</name>
    <dbReference type="NCBI Taxonomy" id="3075597"/>
    <lineage>
        <taxon>Bacteria</taxon>
        <taxon>Pseudomonadati</taxon>
        <taxon>Pseudomonadota</taxon>
        <taxon>Alphaproteobacteria</taxon>
        <taxon>Sphingomonadales</taxon>
        <taxon>Erythrobacteraceae</taxon>
        <taxon>Croceicoccus</taxon>
    </lineage>
</organism>
<comment type="caution">
    <text evidence="2">The sequence shown here is derived from an EMBL/GenBank/DDBJ whole genome shotgun (WGS) entry which is preliminary data.</text>
</comment>
<evidence type="ECO:0000313" key="2">
    <source>
        <dbReference type="EMBL" id="MDT0574711.1"/>
    </source>
</evidence>
<name>A0ABU2ZEC3_9SPHN</name>
<evidence type="ECO:0000313" key="3">
    <source>
        <dbReference type="Proteomes" id="UP001259803"/>
    </source>
</evidence>
<evidence type="ECO:0000259" key="1">
    <source>
        <dbReference type="Pfam" id="PF04316"/>
    </source>
</evidence>
<dbReference type="RefSeq" id="WP_311339278.1">
    <property type="nucleotide sequence ID" value="NZ_JAVRHS010000001.1"/>
</dbReference>
<keyword evidence="2" id="KW-0282">Flagellum</keyword>
<dbReference type="EMBL" id="JAVRHS010000001">
    <property type="protein sequence ID" value="MDT0574711.1"/>
    <property type="molecule type" value="Genomic_DNA"/>
</dbReference>
<dbReference type="SUPFAM" id="SSF101498">
    <property type="entry name" value="Anti-sigma factor FlgM"/>
    <property type="match status" value="1"/>
</dbReference>
<dbReference type="InterPro" id="IPR035890">
    <property type="entry name" value="Anti-sigma-28_factor_FlgM_sf"/>
</dbReference>
<proteinExistence type="predicted"/>
<dbReference type="Proteomes" id="UP001259803">
    <property type="component" value="Unassembled WGS sequence"/>
</dbReference>
<dbReference type="InterPro" id="IPR031316">
    <property type="entry name" value="FlgM_C"/>
</dbReference>
<sequence length="98" mass="10195">MGRVDITGIAGATPIRAIDRRDGTAISVPDSKSTAAVTRADPGLRVETTAGLLSAQAPVNAERVQQIRDALREGTYPLVPAKIADAMIAARLMLGNAE</sequence>